<organism evidence="8 9">
    <name type="scientific">Coilia grayii</name>
    <name type="common">Gray's grenadier anchovy</name>
    <dbReference type="NCBI Taxonomy" id="363190"/>
    <lineage>
        <taxon>Eukaryota</taxon>
        <taxon>Metazoa</taxon>
        <taxon>Chordata</taxon>
        <taxon>Craniata</taxon>
        <taxon>Vertebrata</taxon>
        <taxon>Euteleostomi</taxon>
        <taxon>Actinopterygii</taxon>
        <taxon>Neopterygii</taxon>
        <taxon>Teleostei</taxon>
        <taxon>Clupei</taxon>
        <taxon>Clupeiformes</taxon>
        <taxon>Clupeoidei</taxon>
        <taxon>Engraulidae</taxon>
        <taxon>Coilinae</taxon>
        <taxon>Coilia</taxon>
    </lineage>
</organism>
<feature type="transmembrane region" description="Helical" evidence="6">
    <location>
        <begin position="169"/>
        <end position="194"/>
    </location>
</feature>
<reference evidence="8 9" key="1">
    <citation type="submission" date="2024-09" db="EMBL/GenBank/DDBJ databases">
        <title>A chromosome-level genome assembly of Gray's grenadier anchovy, Coilia grayii.</title>
        <authorList>
            <person name="Fu Z."/>
        </authorList>
    </citation>
    <scope>NUCLEOTIDE SEQUENCE [LARGE SCALE GENOMIC DNA]</scope>
    <source>
        <strain evidence="8">G4</strain>
        <tissue evidence="8">Muscle</tissue>
    </source>
</reference>
<dbReference type="EMBL" id="JBHFQA010000015">
    <property type="protein sequence ID" value="KAL2086326.1"/>
    <property type="molecule type" value="Genomic_DNA"/>
</dbReference>
<feature type="domain" description="Immunoglobulin" evidence="7">
    <location>
        <begin position="162"/>
        <end position="481"/>
    </location>
</feature>
<dbReference type="InterPro" id="IPR013783">
    <property type="entry name" value="Ig-like_fold"/>
</dbReference>
<evidence type="ECO:0000256" key="2">
    <source>
        <dbReference type="ARBA" id="ARBA00022692"/>
    </source>
</evidence>
<dbReference type="InterPro" id="IPR013151">
    <property type="entry name" value="Immunoglobulin_dom"/>
</dbReference>
<evidence type="ECO:0000256" key="6">
    <source>
        <dbReference type="SAM" id="Phobius"/>
    </source>
</evidence>
<dbReference type="Proteomes" id="UP001591681">
    <property type="component" value="Unassembled WGS sequence"/>
</dbReference>
<accession>A0ABD1JHV8</accession>
<comment type="subcellular location">
    <subcellularLocation>
        <location evidence="1">Membrane</location>
    </subcellularLocation>
</comment>
<gene>
    <name evidence="8" type="ORF">ACEWY4_017385</name>
</gene>
<dbReference type="PANTHER" id="PTHR11860">
    <property type="entry name" value="POLYMERIC-IMMUNOGLOBULIN RECEPTOR"/>
    <property type="match status" value="1"/>
</dbReference>
<keyword evidence="2 6" id="KW-0812">Transmembrane</keyword>
<dbReference type="Pfam" id="PF00047">
    <property type="entry name" value="ig"/>
    <property type="match status" value="1"/>
</dbReference>
<feature type="compositionally biased region" description="Polar residues" evidence="5">
    <location>
        <begin position="294"/>
        <end position="320"/>
    </location>
</feature>
<feature type="region of interest" description="Disordered" evidence="5">
    <location>
        <begin position="234"/>
        <end position="348"/>
    </location>
</feature>
<feature type="compositionally biased region" description="Polar residues" evidence="5">
    <location>
        <begin position="607"/>
        <end position="624"/>
    </location>
</feature>
<dbReference type="SMART" id="SM00409">
    <property type="entry name" value="IG"/>
    <property type="match status" value="2"/>
</dbReference>
<evidence type="ECO:0000256" key="1">
    <source>
        <dbReference type="ARBA" id="ARBA00004370"/>
    </source>
</evidence>
<dbReference type="InterPro" id="IPR013106">
    <property type="entry name" value="Ig_V-set"/>
</dbReference>
<keyword evidence="3 6" id="KW-0472">Membrane</keyword>
<dbReference type="CDD" id="cd05716">
    <property type="entry name" value="IgV_pIgR_like"/>
    <property type="match status" value="1"/>
</dbReference>
<evidence type="ECO:0000259" key="7">
    <source>
        <dbReference type="SMART" id="SM00409"/>
    </source>
</evidence>
<dbReference type="PANTHER" id="PTHR11860:SF118">
    <property type="entry name" value="CMRF35-LIKE MOLECULE 3-RELATED"/>
    <property type="match status" value="1"/>
</dbReference>
<name>A0ABD1JHV8_9TELE</name>
<feature type="region of interest" description="Disordered" evidence="5">
    <location>
        <begin position="584"/>
        <end position="624"/>
    </location>
</feature>
<evidence type="ECO:0000313" key="8">
    <source>
        <dbReference type="EMBL" id="KAL2086326.1"/>
    </source>
</evidence>
<dbReference type="InterPro" id="IPR050671">
    <property type="entry name" value="CD300_family_receptors"/>
</dbReference>
<evidence type="ECO:0000256" key="4">
    <source>
        <dbReference type="ARBA" id="ARBA00023319"/>
    </source>
</evidence>
<evidence type="ECO:0000256" key="3">
    <source>
        <dbReference type="ARBA" id="ARBA00023136"/>
    </source>
</evidence>
<dbReference type="InterPro" id="IPR003599">
    <property type="entry name" value="Ig_sub"/>
</dbReference>
<comment type="caution">
    <text evidence="8">The sequence shown here is derived from an EMBL/GenBank/DDBJ whole genome shotgun (WGS) entry which is preliminary data.</text>
</comment>
<sequence length="624" mass="67744">MENLTTSDTGKYWCAVLMPGDYKSPEVELNITKGNPEKEGTCKMVGYVGHNITFQCKYEKSDEGKTKYVCKNETGGCNKRIYDNTTGGFFIPNLTKEDAGIYWCIVEDVSPPNVSVARFKVIQLDVNTAGPPDAVSEDSHTPLALRSTPCFPPKPTTSSKESSVTSPQIGSAVVLSLSLPVLVVIVGMAVFICIRCRKNRDHEDHDYEEIPYTNGSASGIDTVYAKAELQPTTPCTDPTYSSAQLPTSAGDNPTYSTAQLPLSPDDDPAHSGVQLPPSPDDDPAYSSAQLPLSPGNNPTYSTAQLPLSPGDNPTYSTAQLPLSPGDNPPYSTAQLPLSPGDNPTYSTAQLPLSQLPLTLGNNPAYSTVPQDDSENCSHVSVMKDLSSDDDSRTCVTVKCKYQDVDKDKSKYVCKNEVDGCKRKIRTGRKDQWWNSRKFSLYDNTTGRFFLVSISNLTKEDAGIYWCAVDEPFYNGCQVTVEKFEVIQLDVQTAAAAGPMLVLSLCLAMVVVIAGTAVFICITCRCRKNRAGGWNTLLLCLSLYPLLFTKAHADCHDKEIKDANISSSTSNTVYSEAQLPTNPCTIQLPTSPSSGPTQPLLPEGPNYASVTFQKYPHSNNDLNTP</sequence>
<keyword evidence="6" id="KW-1133">Transmembrane helix</keyword>
<feature type="compositionally biased region" description="Polar residues" evidence="5">
    <location>
        <begin position="584"/>
        <end position="596"/>
    </location>
</feature>
<dbReference type="Gene3D" id="2.60.40.10">
    <property type="entry name" value="Immunoglobulins"/>
    <property type="match status" value="3"/>
</dbReference>
<dbReference type="GO" id="GO:0016020">
    <property type="term" value="C:membrane"/>
    <property type="evidence" value="ECO:0007669"/>
    <property type="project" value="UniProtKB-SubCell"/>
</dbReference>
<feature type="compositionally biased region" description="Polar residues" evidence="5">
    <location>
        <begin position="234"/>
        <end position="260"/>
    </location>
</feature>
<dbReference type="SUPFAM" id="SSF48726">
    <property type="entry name" value="Immunoglobulin"/>
    <property type="match status" value="2"/>
</dbReference>
<dbReference type="AlphaFoldDB" id="A0ABD1JHV8"/>
<keyword evidence="4" id="KW-0393">Immunoglobulin domain</keyword>
<feature type="region of interest" description="Disordered" evidence="5">
    <location>
        <begin position="130"/>
        <end position="165"/>
    </location>
</feature>
<keyword evidence="9" id="KW-1185">Reference proteome</keyword>
<feature type="compositionally biased region" description="Low complexity" evidence="5">
    <location>
        <begin position="156"/>
        <end position="165"/>
    </location>
</feature>
<evidence type="ECO:0000313" key="9">
    <source>
        <dbReference type="Proteomes" id="UP001591681"/>
    </source>
</evidence>
<protein>
    <recommendedName>
        <fullName evidence="7">Immunoglobulin domain-containing protein</fullName>
    </recommendedName>
</protein>
<evidence type="ECO:0000256" key="5">
    <source>
        <dbReference type="SAM" id="MobiDB-lite"/>
    </source>
</evidence>
<dbReference type="Pfam" id="PF07686">
    <property type="entry name" value="V-set"/>
    <property type="match status" value="1"/>
</dbReference>
<feature type="compositionally biased region" description="Polar residues" evidence="5">
    <location>
        <begin position="329"/>
        <end position="348"/>
    </location>
</feature>
<dbReference type="InterPro" id="IPR036179">
    <property type="entry name" value="Ig-like_dom_sf"/>
</dbReference>
<proteinExistence type="predicted"/>
<feature type="transmembrane region" description="Helical" evidence="6">
    <location>
        <begin position="499"/>
        <end position="519"/>
    </location>
</feature>
<feature type="domain" description="Immunoglobulin" evidence="7">
    <location>
        <begin position="41"/>
        <end position="127"/>
    </location>
</feature>